<dbReference type="InterPro" id="IPR051205">
    <property type="entry name" value="UbiH/COQ6_monooxygenase"/>
</dbReference>
<dbReference type="Gene3D" id="3.50.50.60">
    <property type="entry name" value="FAD/NAD(P)-binding domain"/>
    <property type="match status" value="2"/>
</dbReference>
<comment type="pathway">
    <text evidence="2">Cofactor biosynthesis; ubiquinone biosynthesis.</text>
</comment>
<evidence type="ECO:0000256" key="3">
    <source>
        <dbReference type="ARBA" id="ARBA00005349"/>
    </source>
</evidence>
<comment type="similarity">
    <text evidence="3">Belongs to the UbiH/COQ6 family.</text>
</comment>
<evidence type="ECO:0000256" key="5">
    <source>
        <dbReference type="ARBA" id="ARBA00022827"/>
    </source>
</evidence>
<evidence type="ECO:0000313" key="10">
    <source>
        <dbReference type="Proteomes" id="UP001523550"/>
    </source>
</evidence>
<reference evidence="9 10" key="1">
    <citation type="submission" date="2022-03" db="EMBL/GenBank/DDBJ databases">
        <title>Genomic Encyclopedia of Type Strains, Phase III (KMG-III): the genomes of soil and plant-associated and newly described type strains.</title>
        <authorList>
            <person name="Whitman W."/>
        </authorList>
    </citation>
    <scope>NUCLEOTIDE SEQUENCE [LARGE SCALE GENOMIC DNA]</scope>
    <source>
        <strain evidence="9 10">BSker1</strain>
    </source>
</reference>
<dbReference type="RefSeq" id="WP_253447452.1">
    <property type="nucleotide sequence ID" value="NZ_JALJYF010000001.1"/>
</dbReference>
<gene>
    <name evidence="9" type="ORF">J2T60_001428</name>
</gene>
<comment type="caution">
    <text evidence="9">The sequence shown here is derived from an EMBL/GenBank/DDBJ whole genome shotgun (WGS) entry which is preliminary data.</text>
</comment>
<dbReference type="InterPro" id="IPR010971">
    <property type="entry name" value="UbiH/COQ6"/>
</dbReference>
<protein>
    <submittedName>
        <fullName evidence="9">2-octaprenylphenol hydroxylase</fullName>
        <ecNumber evidence="9">1.14.13.-</ecNumber>
    </submittedName>
</protein>
<dbReference type="Pfam" id="PF01494">
    <property type="entry name" value="FAD_binding_3"/>
    <property type="match status" value="1"/>
</dbReference>
<evidence type="ECO:0000256" key="6">
    <source>
        <dbReference type="ARBA" id="ARBA00023002"/>
    </source>
</evidence>
<dbReference type="EC" id="1.14.13.-" evidence="9"/>
<dbReference type="NCBIfam" id="TIGR01988">
    <property type="entry name" value="Ubi-OHases"/>
    <property type="match status" value="1"/>
</dbReference>
<evidence type="ECO:0000313" key="9">
    <source>
        <dbReference type="EMBL" id="MCP1727463.1"/>
    </source>
</evidence>
<dbReference type="InterPro" id="IPR002938">
    <property type="entry name" value="FAD-bd"/>
</dbReference>
<evidence type="ECO:0000256" key="4">
    <source>
        <dbReference type="ARBA" id="ARBA00022630"/>
    </source>
</evidence>
<accession>A0ABT1GB20</accession>
<keyword evidence="7" id="KW-0503">Monooxygenase</keyword>
<keyword evidence="10" id="KW-1185">Reference proteome</keyword>
<dbReference type="PRINTS" id="PR00420">
    <property type="entry name" value="RNGMNOXGNASE"/>
</dbReference>
<comment type="cofactor">
    <cofactor evidence="1">
        <name>FAD</name>
        <dbReference type="ChEBI" id="CHEBI:57692"/>
    </cofactor>
</comment>
<dbReference type="Proteomes" id="UP001523550">
    <property type="component" value="Unassembled WGS sequence"/>
</dbReference>
<keyword evidence="6 9" id="KW-0560">Oxidoreductase</keyword>
<dbReference type="EMBL" id="JALJYF010000001">
    <property type="protein sequence ID" value="MCP1727463.1"/>
    <property type="molecule type" value="Genomic_DNA"/>
</dbReference>
<keyword evidence="5" id="KW-0274">FAD</keyword>
<feature type="domain" description="FAD-binding" evidence="8">
    <location>
        <begin position="5"/>
        <end position="340"/>
    </location>
</feature>
<dbReference type="InterPro" id="IPR036188">
    <property type="entry name" value="FAD/NAD-bd_sf"/>
</dbReference>
<evidence type="ECO:0000259" key="8">
    <source>
        <dbReference type="Pfam" id="PF01494"/>
    </source>
</evidence>
<evidence type="ECO:0000256" key="7">
    <source>
        <dbReference type="ARBA" id="ARBA00023033"/>
    </source>
</evidence>
<dbReference type="SUPFAM" id="SSF51905">
    <property type="entry name" value="FAD/NAD(P)-binding domain"/>
    <property type="match status" value="1"/>
</dbReference>
<keyword evidence="4" id="KW-0285">Flavoprotein</keyword>
<dbReference type="GO" id="GO:0016491">
    <property type="term" value="F:oxidoreductase activity"/>
    <property type="evidence" value="ECO:0007669"/>
    <property type="project" value="UniProtKB-KW"/>
</dbReference>
<sequence>MRNHYDIAVVGAGPVGATAALGLAEQGYSVALVDARPRQSPPEPDVPMDLRVFAVSRASQRLLGRLGAWAAIAAGRISPYRRMRVWDAHGGVSFDAADVAEPDLGHIIENAVIQGALHEQLAGQESVHWYAPDRLSQLTLEPEGALLRLEQAGRLRARLVVAADGGQSLCRQMAGIGVTPVDHEQKALVAHIRCEHWHGETARQRFLETGPLALLPLADGRCSIVWSTTPAEAERLQGLSPEAFGRELTLASEGTLGALMPDTERVAFPLCSRYADRYIDERLVLVGDAAHTVHPLAGLGMNLGLKDVATLHAVLDRAKRHGHDPGERAVLRRYERARAPDNRFMLHALDGINRLFRSDTPGVDLMRGWGMKLFNQSGPIKREVIRRAMG</sequence>
<dbReference type="PANTHER" id="PTHR43876:SF7">
    <property type="entry name" value="UBIQUINONE BIOSYNTHESIS MONOOXYGENASE COQ6, MITOCHONDRIAL"/>
    <property type="match status" value="1"/>
</dbReference>
<evidence type="ECO:0000256" key="1">
    <source>
        <dbReference type="ARBA" id="ARBA00001974"/>
    </source>
</evidence>
<dbReference type="PANTHER" id="PTHR43876">
    <property type="entry name" value="UBIQUINONE BIOSYNTHESIS MONOOXYGENASE COQ6, MITOCHONDRIAL"/>
    <property type="match status" value="1"/>
</dbReference>
<organism evidence="9 10">
    <name type="scientific">Natronospira proteinivora</name>
    <dbReference type="NCBI Taxonomy" id="1807133"/>
    <lineage>
        <taxon>Bacteria</taxon>
        <taxon>Pseudomonadati</taxon>
        <taxon>Pseudomonadota</taxon>
        <taxon>Gammaproteobacteria</taxon>
        <taxon>Natronospirales</taxon>
        <taxon>Natronospiraceae</taxon>
        <taxon>Natronospira</taxon>
    </lineage>
</organism>
<evidence type="ECO:0000256" key="2">
    <source>
        <dbReference type="ARBA" id="ARBA00004749"/>
    </source>
</evidence>
<name>A0ABT1GB20_9GAMM</name>
<proteinExistence type="inferred from homology"/>